<evidence type="ECO:0000313" key="4">
    <source>
        <dbReference type="EMBL" id="RWR88122.1"/>
    </source>
</evidence>
<protein>
    <recommendedName>
        <fullName evidence="3">DUF4220 domain-containing protein</fullName>
    </recommendedName>
</protein>
<evidence type="ECO:0000256" key="1">
    <source>
        <dbReference type="SAM" id="MobiDB-lite"/>
    </source>
</evidence>
<evidence type="ECO:0000313" key="5">
    <source>
        <dbReference type="Proteomes" id="UP000283530"/>
    </source>
</evidence>
<keyword evidence="2" id="KW-0472">Membrane</keyword>
<evidence type="ECO:0000256" key="2">
    <source>
        <dbReference type="SAM" id="Phobius"/>
    </source>
</evidence>
<dbReference type="AlphaFoldDB" id="A0A3S3PD54"/>
<dbReference type="Pfam" id="PF13968">
    <property type="entry name" value="DUF4220"/>
    <property type="match status" value="1"/>
</dbReference>
<keyword evidence="2" id="KW-1133">Transmembrane helix</keyword>
<dbReference type="STRING" id="337451.A0A3S3PD54"/>
<feature type="compositionally biased region" description="Basic and acidic residues" evidence="1">
    <location>
        <begin position="206"/>
        <end position="225"/>
    </location>
</feature>
<dbReference type="PANTHER" id="PTHR31325">
    <property type="entry name" value="OS01G0798800 PROTEIN-RELATED"/>
    <property type="match status" value="1"/>
</dbReference>
<dbReference type="Proteomes" id="UP000283530">
    <property type="component" value="Unassembled WGS sequence"/>
</dbReference>
<dbReference type="InterPro" id="IPR025315">
    <property type="entry name" value="DUF4220"/>
</dbReference>
<accession>A0A3S3PD54</accession>
<dbReference type="OrthoDB" id="1689146at2759"/>
<feature type="transmembrane region" description="Helical" evidence="2">
    <location>
        <begin position="40"/>
        <end position="60"/>
    </location>
</feature>
<proteinExistence type="predicted"/>
<feature type="region of interest" description="Disordered" evidence="1">
    <location>
        <begin position="206"/>
        <end position="242"/>
    </location>
</feature>
<feature type="transmembrane region" description="Helical" evidence="2">
    <location>
        <begin position="72"/>
        <end position="95"/>
    </location>
</feature>
<dbReference type="EMBL" id="QPKB01000007">
    <property type="protein sequence ID" value="RWR88122.1"/>
    <property type="molecule type" value="Genomic_DNA"/>
</dbReference>
<evidence type="ECO:0000259" key="3">
    <source>
        <dbReference type="Pfam" id="PF13968"/>
    </source>
</evidence>
<reference evidence="4 5" key="1">
    <citation type="journal article" date="2019" name="Nat. Plants">
        <title>Stout camphor tree genome fills gaps in understanding of flowering plant genome evolution.</title>
        <authorList>
            <person name="Chaw S.M."/>
            <person name="Liu Y.C."/>
            <person name="Wu Y.W."/>
            <person name="Wang H.Y."/>
            <person name="Lin C.I."/>
            <person name="Wu C.S."/>
            <person name="Ke H.M."/>
            <person name="Chang L.Y."/>
            <person name="Hsu C.Y."/>
            <person name="Yang H.T."/>
            <person name="Sudianto E."/>
            <person name="Hsu M.H."/>
            <person name="Wu K.P."/>
            <person name="Wang L.N."/>
            <person name="Leebens-Mack J.H."/>
            <person name="Tsai I.J."/>
        </authorList>
    </citation>
    <scope>NUCLEOTIDE SEQUENCE [LARGE SCALE GENOMIC DNA]</scope>
    <source>
        <strain evidence="5">cv. Chaw 1501</strain>
        <tissue evidence="4">Young leaves</tissue>
    </source>
</reference>
<organism evidence="4 5">
    <name type="scientific">Cinnamomum micranthum f. kanehirae</name>
    <dbReference type="NCBI Taxonomy" id="337451"/>
    <lineage>
        <taxon>Eukaryota</taxon>
        <taxon>Viridiplantae</taxon>
        <taxon>Streptophyta</taxon>
        <taxon>Embryophyta</taxon>
        <taxon>Tracheophyta</taxon>
        <taxon>Spermatophyta</taxon>
        <taxon>Magnoliopsida</taxon>
        <taxon>Magnoliidae</taxon>
        <taxon>Laurales</taxon>
        <taxon>Lauraceae</taxon>
        <taxon>Cinnamomum</taxon>
    </lineage>
</organism>
<comment type="caution">
    <text evidence="4">The sequence shown here is derived from an EMBL/GenBank/DDBJ whole genome shotgun (WGS) entry which is preliminary data.</text>
</comment>
<name>A0A3S3PD54_9MAGN</name>
<sequence>MEAVGLQALYSGYERSEEEEGKSGSRMSTLEKYKTFWKEWQVQLCIMCSLLLQIFLFFFASFRKRKTRFAEVIRSLIWLAYLVADVMATYSLALISNTIGHPKGKIMDTTYEDKYNDLLAFWAPFLLIHLGGPDSITAHAVEDNELWLRHSLFLVARLFACGYIFVRSFPNQTLIIPTVLLLVAGTIKYLERTVSLYLASNHGFKESASEENDQQPRMKRLEDFIRSPPPLSSQDSTQKSGG</sequence>
<feature type="compositionally biased region" description="Polar residues" evidence="1">
    <location>
        <begin position="232"/>
        <end position="242"/>
    </location>
</feature>
<keyword evidence="5" id="KW-1185">Reference proteome</keyword>
<keyword evidence="2" id="KW-0812">Transmembrane</keyword>
<gene>
    <name evidence="4" type="ORF">CKAN_01710400</name>
</gene>
<feature type="domain" description="DUF4220" evidence="3">
    <location>
        <begin position="78"/>
        <end position="221"/>
    </location>
</feature>